<dbReference type="AlphaFoldDB" id="A0A382PM84"/>
<gene>
    <name evidence="1" type="ORF">METZ01_LOCUS326811</name>
</gene>
<protein>
    <submittedName>
        <fullName evidence="1">Uncharacterized protein</fullName>
    </submittedName>
</protein>
<dbReference type="EMBL" id="UINC01108105">
    <property type="protein sequence ID" value="SVC73957.1"/>
    <property type="molecule type" value="Genomic_DNA"/>
</dbReference>
<organism evidence="1">
    <name type="scientific">marine metagenome</name>
    <dbReference type="NCBI Taxonomy" id="408172"/>
    <lineage>
        <taxon>unclassified sequences</taxon>
        <taxon>metagenomes</taxon>
        <taxon>ecological metagenomes</taxon>
    </lineage>
</organism>
<reference evidence="1" key="1">
    <citation type="submission" date="2018-05" db="EMBL/GenBank/DDBJ databases">
        <authorList>
            <person name="Lanie J.A."/>
            <person name="Ng W.-L."/>
            <person name="Kazmierczak K.M."/>
            <person name="Andrzejewski T.M."/>
            <person name="Davidsen T.M."/>
            <person name="Wayne K.J."/>
            <person name="Tettelin H."/>
            <person name="Glass J.I."/>
            <person name="Rusch D."/>
            <person name="Podicherti R."/>
            <person name="Tsui H.-C.T."/>
            <person name="Winkler M.E."/>
        </authorList>
    </citation>
    <scope>NUCLEOTIDE SEQUENCE</scope>
</reference>
<proteinExistence type="predicted"/>
<sequence>MAEAVAGRRMMVGAADSVDGLRSDVVACNGKDIFLPESVASFDNQAENFDFYRVSLLHQLGFLEFGCFNNITRVRRDLAEFTNAGLANAIFSAVENARVDWLLEQHYPGIRKAMATQKQRAWADRNKVLVSDAQQLLEALIG</sequence>
<accession>A0A382PM84</accession>
<name>A0A382PM84_9ZZZZ</name>
<feature type="non-terminal residue" evidence="1">
    <location>
        <position position="142"/>
    </location>
</feature>
<evidence type="ECO:0000313" key="1">
    <source>
        <dbReference type="EMBL" id="SVC73957.1"/>
    </source>
</evidence>